<keyword evidence="5 6" id="KW-0472">Membrane</keyword>
<evidence type="ECO:0000256" key="3">
    <source>
        <dbReference type="ARBA" id="ARBA00022692"/>
    </source>
</evidence>
<keyword evidence="2" id="KW-1003">Cell membrane</keyword>
<feature type="transmembrane region" description="Helical" evidence="6">
    <location>
        <begin position="210"/>
        <end position="229"/>
    </location>
</feature>
<comment type="caution">
    <text evidence="7">The sequence shown here is derived from an EMBL/GenBank/DDBJ whole genome shotgun (WGS) entry which is preliminary data.</text>
</comment>
<dbReference type="PIRSF" id="PIRSF035875">
    <property type="entry name" value="RNase_BN"/>
    <property type="match status" value="1"/>
</dbReference>
<name>A0ABV2CVJ7_9RHOO</name>
<dbReference type="InterPro" id="IPR017039">
    <property type="entry name" value="Virul_fac_BrkB"/>
</dbReference>
<dbReference type="PANTHER" id="PTHR30213:SF1">
    <property type="entry name" value="INNER MEMBRANE PROTEIN YHJD"/>
    <property type="match status" value="1"/>
</dbReference>
<dbReference type="RefSeq" id="WP_345927979.1">
    <property type="nucleotide sequence ID" value="NZ_JBDIVF010000005.1"/>
</dbReference>
<gene>
    <name evidence="7" type="ORF">ABVT11_18960</name>
</gene>
<dbReference type="Proteomes" id="UP001548590">
    <property type="component" value="Unassembled WGS sequence"/>
</dbReference>
<sequence>MSRLLACPPIRLTHDAIMAWLDDRAPSLGAALAYYTLFSLAPLLLIAVSVAGLVFGDQAARGQIYEQLSGFMGPAGAKVVEQLLASVNWPAGSMTGTLFGLLIMFIGATTVFAELQSALDRIWEAPEAPRSGLWSLLRARVLSFGLVLGLGFLLIVSLLFGVAVAALQKWWLAGLAAWSLVLGALNFLISFLLLTLMFAMIYKLMPRVRIAWADVWVGALVTAGLFSAGRSVIGLYLGYSAVASGFGAASSLVVLLVWIYYSAQIFLLGAEFTWAYAHRYGSLRQSS</sequence>
<organism evidence="7 8">
    <name type="scientific">Uliginosibacterium paludis</name>
    <dbReference type="NCBI Taxonomy" id="1615952"/>
    <lineage>
        <taxon>Bacteria</taxon>
        <taxon>Pseudomonadati</taxon>
        <taxon>Pseudomonadota</taxon>
        <taxon>Betaproteobacteria</taxon>
        <taxon>Rhodocyclales</taxon>
        <taxon>Zoogloeaceae</taxon>
        <taxon>Uliginosibacterium</taxon>
    </lineage>
</organism>
<evidence type="ECO:0000313" key="8">
    <source>
        <dbReference type="Proteomes" id="UP001548590"/>
    </source>
</evidence>
<evidence type="ECO:0000313" key="7">
    <source>
        <dbReference type="EMBL" id="MET1491928.1"/>
    </source>
</evidence>
<proteinExistence type="predicted"/>
<feature type="transmembrane region" description="Helical" evidence="6">
    <location>
        <begin position="141"/>
        <end position="164"/>
    </location>
</feature>
<protein>
    <submittedName>
        <fullName evidence="7">YihY/virulence factor BrkB family protein</fullName>
    </submittedName>
</protein>
<evidence type="ECO:0000256" key="2">
    <source>
        <dbReference type="ARBA" id="ARBA00022475"/>
    </source>
</evidence>
<evidence type="ECO:0000256" key="6">
    <source>
        <dbReference type="SAM" id="Phobius"/>
    </source>
</evidence>
<keyword evidence="3 6" id="KW-0812">Transmembrane</keyword>
<dbReference type="EMBL" id="JBEWLZ010000017">
    <property type="protein sequence ID" value="MET1491928.1"/>
    <property type="molecule type" value="Genomic_DNA"/>
</dbReference>
<feature type="transmembrane region" description="Helical" evidence="6">
    <location>
        <begin position="91"/>
        <end position="113"/>
    </location>
</feature>
<keyword evidence="4 6" id="KW-1133">Transmembrane helix</keyword>
<feature type="transmembrane region" description="Helical" evidence="6">
    <location>
        <begin position="170"/>
        <end position="198"/>
    </location>
</feature>
<accession>A0ABV2CVJ7</accession>
<evidence type="ECO:0000256" key="4">
    <source>
        <dbReference type="ARBA" id="ARBA00022989"/>
    </source>
</evidence>
<dbReference type="NCBIfam" id="TIGR00765">
    <property type="entry name" value="yihY_not_rbn"/>
    <property type="match status" value="1"/>
</dbReference>
<keyword evidence="8" id="KW-1185">Reference proteome</keyword>
<evidence type="ECO:0000256" key="1">
    <source>
        <dbReference type="ARBA" id="ARBA00004651"/>
    </source>
</evidence>
<dbReference type="PANTHER" id="PTHR30213">
    <property type="entry name" value="INNER MEMBRANE PROTEIN YHJD"/>
    <property type="match status" value="1"/>
</dbReference>
<evidence type="ECO:0000256" key="5">
    <source>
        <dbReference type="ARBA" id="ARBA00023136"/>
    </source>
</evidence>
<reference evidence="7 8" key="1">
    <citation type="submission" date="2024-07" db="EMBL/GenBank/DDBJ databases">
        <title>Uliginosibacterium paludis KCTC:42655.</title>
        <authorList>
            <person name="Kim M.K."/>
        </authorList>
    </citation>
    <scope>NUCLEOTIDE SEQUENCE [LARGE SCALE GENOMIC DNA]</scope>
    <source>
        <strain evidence="7 8">KCTC 42655</strain>
    </source>
</reference>
<comment type="subcellular location">
    <subcellularLocation>
        <location evidence="1">Cell membrane</location>
        <topology evidence="1">Multi-pass membrane protein</topology>
    </subcellularLocation>
</comment>
<feature type="transmembrane region" description="Helical" evidence="6">
    <location>
        <begin position="32"/>
        <end position="55"/>
    </location>
</feature>
<dbReference type="Pfam" id="PF03631">
    <property type="entry name" value="Virul_fac_BrkB"/>
    <property type="match status" value="1"/>
</dbReference>